<dbReference type="HOGENOM" id="CLU_087111_2_0_1"/>
<dbReference type="OrthoDB" id="674745at2759"/>
<dbReference type="KEGG" id="atr:18436957"/>
<organism evidence="5 6">
    <name type="scientific">Amborella trichopoda</name>
    <dbReference type="NCBI Taxonomy" id="13333"/>
    <lineage>
        <taxon>Eukaryota</taxon>
        <taxon>Viridiplantae</taxon>
        <taxon>Streptophyta</taxon>
        <taxon>Embryophyta</taxon>
        <taxon>Tracheophyta</taxon>
        <taxon>Spermatophyta</taxon>
        <taxon>Magnoliopsida</taxon>
        <taxon>Amborellales</taxon>
        <taxon>Amborellaceae</taxon>
        <taxon>Amborella</taxon>
    </lineage>
</organism>
<dbReference type="InterPro" id="IPR044859">
    <property type="entry name" value="Allene_oxi_cyc_Dirigent"/>
</dbReference>
<comment type="function">
    <text evidence="4">Dirigent proteins impart stereoselectivity on the phenoxy radical-coupling reaction, yielding optically active lignans from two molecules of coniferyl alcohol in the biosynthesis of lignans, flavonolignans, and alkaloids and thus plays a central role in plant secondary metabolism.</text>
</comment>
<dbReference type="GO" id="GO:0009699">
    <property type="term" value="P:phenylpropanoid biosynthetic process"/>
    <property type="evidence" value="ECO:0007669"/>
    <property type="project" value="UniProtKB-ARBA"/>
</dbReference>
<protein>
    <recommendedName>
        <fullName evidence="4">Dirigent protein</fullName>
    </recommendedName>
</protein>
<dbReference type="Proteomes" id="UP000017836">
    <property type="component" value="Unassembled WGS sequence"/>
</dbReference>
<proteinExistence type="inferred from homology"/>
<evidence type="ECO:0000256" key="2">
    <source>
        <dbReference type="ARBA" id="ARBA00011738"/>
    </source>
</evidence>
<dbReference type="InterPro" id="IPR004265">
    <property type="entry name" value="Dirigent"/>
</dbReference>
<dbReference type="GO" id="GO:0048046">
    <property type="term" value="C:apoplast"/>
    <property type="evidence" value="ECO:0007669"/>
    <property type="project" value="UniProtKB-SubCell"/>
</dbReference>
<evidence type="ECO:0000256" key="1">
    <source>
        <dbReference type="ARBA" id="ARBA00010746"/>
    </source>
</evidence>
<keyword evidence="4" id="KW-0732">Signal</keyword>
<accession>U5CVG8</accession>
<keyword evidence="6" id="KW-1185">Reference proteome</keyword>
<dbReference type="eggNOG" id="ENOG502QRR3">
    <property type="taxonomic scope" value="Eukaryota"/>
</dbReference>
<reference evidence="6" key="1">
    <citation type="journal article" date="2013" name="Science">
        <title>The Amborella genome and the evolution of flowering plants.</title>
        <authorList>
            <consortium name="Amborella Genome Project"/>
        </authorList>
    </citation>
    <scope>NUCLEOTIDE SEQUENCE [LARGE SCALE GENOMIC DNA]</scope>
</reference>
<dbReference type="EMBL" id="KI393226">
    <property type="protein sequence ID" value="ERN08819.1"/>
    <property type="molecule type" value="Genomic_DNA"/>
</dbReference>
<comment type="subcellular location">
    <subcellularLocation>
        <location evidence="4">Secreted</location>
        <location evidence="4">Extracellular space</location>
        <location evidence="4">Apoplast</location>
    </subcellularLocation>
</comment>
<evidence type="ECO:0000256" key="3">
    <source>
        <dbReference type="ARBA" id="ARBA00022525"/>
    </source>
</evidence>
<dbReference type="OMA" id="RFYMHDT"/>
<feature type="signal peptide" evidence="4">
    <location>
        <begin position="1"/>
        <end position="26"/>
    </location>
</feature>
<sequence length="181" mass="19494">MRGNEALATGMASLLLFFSSMPICQAQLGLGEPKVSCFDSYLHDLHVAKKPTSVTVAKANTANALPTLFGEVVVIDDPLTEGPKLTSKVIGQAQGLYAFTSQTELSLFESHNLVFTDGKFKGSTLTVMGRNLVPLKVRELSIIGGTGAFRLAHGYGVKQTYSIDTTTLNAIEHYNVTVIHY</sequence>
<evidence type="ECO:0000256" key="4">
    <source>
        <dbReference type="RuleBase" id="RU363099"/>
    </source>
</evidence>
<comment type="subunit">
    <text evidence="2 4">Homodimer.</text>
</comment>
<keyword evidence="4" id="KW-0052">Apoplast</keyword>
<evidence type="ECO:0000313" key="5">
    <source>
        <dbReference type="EMBL" id="ERN08819.1"/>
    </source>
</evidence>
<keyword evidence="3 4" id="KW-0964">Secreted</keyword>
<gene>
    <name evidence="5" type="ORF">AMTR_s03512p00007580</name>
</gene>
<dbReference type="Gramene" id="ERN08819">
    <property type="protein sequence ID" value="ERN08819"/>
    <property type="gene ID" value="AMTR_s03512p00007580"/>
</dbReference>
<dbReference type="PANTHER" id="PTHR21495">
    <property type="entry name" value="NUCLEOPORIN-RELATED"/>
    <property type="match status" value="1"/>
</dbReference>
<dbReference type="AlphaFoldDB" id="U5CVG8"/>
<comment type="similarity">
    <text evidence="1 4">Belongs to the plant dirigent protein family.</text>
</comment>
<dbReference type="Pfam" id="PF03018">
    <property type="entry name" value="Dirigent"/>
    <property type="match status" value="1"/>
</dbReference>
<name>U5CVG8_AMBTC</name>
<evidence type="ECO:0000313" key="6">
    <source>
        <dbReference type="Proteomes" id="UP000017836"/>
    </source>
</evidence>
<feature type="chain" id="PRO_5008193999" description="Dirigent protein" evidence="4">
    <location>
        <begin position="27"/>
        <end position="181"/>
    </location>
</feature>
<dbReference type="Gene3D" id="2.40.480.10">
    <property type="entry name" value="Allene oxide cyclase-like"/>
    <property type="match status" value="1"/>
</dbReference>